<dbReference type="PROSITE" id="PS50112">
    <property type="entry name" value="PAS"/>
    <property type="match status" value="2"/>
</dbReference>
<feature type="domain" description="PAC" evidence="21">
    <location>
        <begin position="575"/>
        <end position="626"/>
    </location>
</feature>
<dbReference type="PANTHER" id="PTHR45339:SF1">
    <property type="entry name" value="HYBRID SIGNAL TRANSDUCTION HISTIDINE KINASE J"/>
    <property type="match status" value="1"/>
</dbReference>
<dbReference type="SUPFAM" id="SSF52172">
    <property type="entry name" value="CheY-like"/>
    <property type="match status" value="1"/>
</dbReference>
<keyword evidence="16" id="KW-0175">Coiled coil</keyword>
<dbReference type="InterPro" id="IPR003660">
    <property type="entry name" value="HAMP_dom"/>
</dbReference>
<evidence type="ECO:0000256" key="1">
    <source>
        <dbReference type="ARBA" id="ARBA00000085"/>
    </source>
</evidence>
<feature type="transmembrane region" description="Helical" evidence="17">
    <location>
        <begin position="6"/>
        <end position="26"/>
    </location>
</feature>
<evidence type="ECO:0000256" key="8">
    <source>
        <dbReference type="ARBA" id="ARBA00022741"/>
    </source>
</evidence>
<dbReference type="Gene3D" id="3.30.450.20">
    <property type="entry name" value="PAS domain"/>
    <property type="match status" value="2"/>
</dbReference>
<dbReference type="Gene3D" id="6.10.340.10">
    <property type="match status" value="1"/>
</dbReference>
<feature type="domain" description="PAC" evidence="21">
    <location>
        <begin position="434"/>
        <end position="486"/>
    </location>
</feature>
<evidence type="ECO:0000256" key="12">
    <source>
        <dbReference type="ARBA" id="ARBA00023012"/>
    </source>
</evidence>
<dbReference type="InterPro" id="IPR036097">
    <property type="entry name" value="HisK_dim/P_sf"/>
</dbReference>
<evidence type="ECO:0000259" key="23">
    <source>
        <dbReference type="PROSITE" id="PS50894"/>
    </source>
</evidence>
<dbReference type="Pfam" id="PF00512">
    <property type="entry name" value="HisKA"/>
    <property type="match status" value="1"/>
</dbReference>
<feature type="domain" description="Histidine kinase" evidence="18">
    <location>
        <begin position="644"/>
        <end position="863"/>
    </location>
</feature>
<evidence type="ECO:0000256" key="16">
    <source>
        <dbReference type="SAM" id="Coils"/>
    </source>
</evidence>
<keyword evidence="4" id="KW-1003">Cell membrane</keyword>
<dbReference type="InterPro" id="IPR035965">
    <property type="entry name" value="PAS-like_dom_sf"/>
</dbReference>
<evidence type="ECO:0000259" key="19">
    <source>
        <dbReference type="PROSITE" id="PS50110"/>
    </source>
</evidence>
<feature type="domain" description="HPt" evidence="23">
    <location>
        <begin position="1048"/>
        <end position="1146"/>
    </location>
</feature>
<dbReference type="EMBL" id="CP113517">
    <property type="protein sequence ID" value="WAR45550.1"/>
    <property type="molecule type" value="Genomic_DNA"/>
</dbReference>
<dbReference type="SUPFAM" id="SSF47226">
    <property type="entry name" value="Histidine-containing phosphotransfer domain, HPT domain"/>
    <property type="match status" value="1"/>
</dbReference>
<dbReference type="InterPro" id="IPR001789">
    <property type="entry name" value="Sig_transdc_resp-reg_receiver"/>
</dbReference>
<evidence type="ECO:0000256" key="6">
    <source>
        <dbReference type="ARBA" id="ARBA00022679"/>
    </source>
</evidence>
<evidence type="ECO:0000259" key="22">
    <source>
        <dbReference type="PROSITE" id="PS50885"/>
    </source>
</evidence>
<dbReference type="RefSeq" id="WP_255186458.1">
    <property type="nucleotide sequence ID" value="NZ_CP113517.1"/>
</dbReference>
<keyword evidence="11 17" id="KW-1133">Transmembrane helix</keyword>
<organism evidence="24 25">
    <name type="scientific">Methylomonas rapida</name>
    <dbReference type="NCBI Taxonomy" id="2963939"/>
    <lineage>
        <taxon>Bacteria</taxon>
        <taxon>Pseudomonadati</taxon>
        <taxon>Pseudomonadota</taxon>
        <taxon>Gammaproteobacteria</taxon>
        <taxon>Methylococcales</taxon>
        <taxon>Methylococcaceae</taxon>
        <taxon>Methylomonas</taxon>
    </lineage>
</organism>
<dbReference type="Gene3D" id="1.10.287.130">
    <property type="match status" value="1"/>
</dbReference>
<dbReference type="SMART" id="SM00448">
    <property type="entry name" value="REC"/>
    <property type="match status" value="1"/>
</dbReference>
<dbReference type="InterPro" id="IPR013655">
    <property type="entry name" value="PAS_fold_3"/>
</dbReference>
<evidence type="ECO:0000256" key="4">
    <source>
        <dbReference type="ARBA" id="ARBA00022475"/>
    </source>
</evidence>
<dbReference type="InterPro" id="IPR003661">
    <property type="entry name" value="HisK_dim/P_dom"/>
</dbReference>
<comment type="subcellular location">
    <subcellularLocation>
        <location evidence="2">Cell membrane</location>
        <topology evidence="2">Multi-pass membrane protein</topology>
    </subcellularLocation>
</comment>
<keyword evidence="9" id="KW-0418">Kinase</keyword>
<keyword evidence="12" id="KW-0902">Two-component regulatory system</keyword>
<feature type="modified residue" description="4-aspartylphosphate" evidence="15">
    <location>
        <position position="938"/>
    </location>
</feature>
<evidence type="ECO:0000256" key="14">
    <source>
        <dbReference type="PROSITE-ProRule" id="PRU00110"/>
    </source>
</evidence>
<feature type="transmembrane region" description="Helical" evidence="17">
    <location>
        <begin position="271"/>
        <end position="290"/>
    </location>
</feature>
<accession>A0ABY7GM23</accession>
<evidence type="ECO:0000256" key="7">
    <source>
        <dbReference type="ARBA" id="ARBA00022692"/>
    </source>
</evidence>
<feature type="coiled-coil region" evidence="16">
    <location>
        <begin position="614"/>
        <end position="644"/>
    </location>
</feature>
<feature type="modified residue" description="Phosphohistidine" evidence="14">
    <location>
        <position position="1089"/>
    </location>
</feature>
<dbReference type="Pfam" id="PF01627">
    <property type="entry name" value="Hpt"/>
    <property type="match status" value="1"/>
</dbReference>
<dbReference type="InterPro" id="IPR000700">
    <property type="entry name" value="PAS-assoc_C"/>
</dbReference>
<dbReference type="PRINTS" id="PR00344">
    <property type="entry name" value="BCTRLSENSOR"/>
</dbReference>
<dbReference type="SMART" id="SM00091">
    <property type="entry name" value="PAS"/>
    <property type="match status" value="2"/>
</dbReference>
<dbReference type="InterPro" id="IPR036641">
    <property type="entry name" value="HPT_dom_sf"/>
</dbReference>
<reference evidence="24" key="1">
    <citation type="submission" date="2022-11" db="EMBL/GenBank/DDBJ databases">
        <title>Methylomonas rapida sp. nov., Carotenoid-Producing Obligate Methanotrophs with High Growth Characteristics and Biotechnological Potential.</title>
        <authorList>
            <person name="Tikhonova E.N."/>
            <person name="Suleimanov R.Z."/>
            <person name="Miroshnikov K."/>
            <person name="Oshkin I.Y."/>
            <person name="Belova S.E."/>
            <person name="Danilova O.V."/>
            <person name="Ashikhmin A."/>
            <person name="Konopkin A."/>
            <person name="But S.Y."/>
            <person name="Khmelenina V.N."/>
            <person name="Kuznetsov N."/>
            <person name="Pimenov N.V."/>
            <person name="Dedysh S.N."/>
        </authorList>
    </citation>
    <scope>NUCLEOTIDE SEQUENCE</scope>
    <source>
        <strain evidence="24">MP1</strain>
    </source>
</reference>
<evidence type="ECO:0000313" key="25">
    <source>
        <dbReference type="Proteomes" id="UP001162780"/>
    </source>
</evidence>
<dbReference type="PANTHER" id="PTHR45339">
    <property type="entry name" value="HYBRID SIGNAL TRANSDUCTION HISTIDINE KINASE J"/>
    <property type="match status" value="1"/>
</dbReference>
<evidence type="ECO:0000313" key="24">
    <source>
        <dbReference type="EMBL" id="WAR45550.1"/>
    </source>
</evidence>
<comment type="catalytic activity">
    <reaction evidence="1">
        <text>ATP + protein L-histidine = ADP + protein N-phospho-L-histidine.</text>
        <dbReference type="EC" id="2.7.13.3"/>
    </reaction>
</comment>
<dbReference type="Pfam" id="PF02518">
    <property type="entry name" value="HATPase_c"/>
    <property type="match status" value="1"/>
</dbReference>
<keyword evidence="25" id="KW-1185">Reference proteome</keyword>
<dbReference type="SUPFAM" id="SSF55785">
    <property type="entry name" value="PYP-like sensor domain (PAS domain)"/>
    <property type="match status" value="2"/>
</dbReference>
<dbReference type="SUPFAM" id="SSF47384">
    <property type="entry name" value="Homodimeric domain of signal transducing histidine kinase"/>
    <property type="match status" value="1"/>
</dbReference>
<feature type="domain" description="Response regulatory" evidence="19">
    <location>
        <begin position="889"/>
        <end position="1007"/>
    </location>
</feature>
<dbReference type="SMART" id="SM00387">
    <property type="entry name" value="HATPase_c"/>
    <property type="match status" value="1"/>
</dbReference>
<dbReference type="CDD" id="cd16922">
    <property type="entry name" value="HATPase_EvgS-ArcB-TorS-like"/>
    <property type="match status" value="1"/>
</dbReference>
<dbReference type="CDD" id="cd00130">
    <property type="entry name" value="PAS"/>
    <property type="match status" value="2"/>
</dbReference>
<dbReference type="CDD" id="cd17546">
    <property type="entry name" value="REC_hyHK_CKI1_RcsC-like"/>
    <property type="match status" value="1"/>
</dbReference>
<dbReference type="SMART" id="SM00086">
    <property type="entry name" value="PAC"/>
    <property type="match status" value="2"/>
</dbReference>
<dbReference type="PROSITE" id="PS50885">
    <property type="entry name" value="HAMP"/>
    <property type="match status" value="1"/>
</dbReference>
<keyword evidence="6" id="KW-0808">Transferase</keyword>
<keyword evidence="7 17" id="KW-0812">Transmembrane</keyword>
<feature type="domain" description="HAMP" evidence="22">
    <location>
        <begin position="291"/>
        <end position="343"/>
    </location>
</feature>
<evidence type="ECO:0000256" key="15">
    <source>
        <dbReference type="PROSITE-ProRule" id="PRU00169"/>
    </source>
</evidence>
<sequence length="1234" mass="136740">MLQKRLIILLSLLILVPTWVIGWMAYRFSIESIRSDRIKLVGQIADNRHQQLNRVLAQTHARANLLLDDLLHKCAAGSATLQQECATGVLRDYLHTEGASGAFLFQEHGEHGLRVGAPADIDGGMAVFQPEQLVWVSPSSSQQARTYSVIVRDRRSSFQLQVSYPVSLLQAIFTPSAELGQTGEVFLADSAGFFVTEARYASEQGHSHPISAPPMQLCLGRQNSELLDEDYRRQAVIHGFRYVPEIGGGCIMAHIDQHEAFAPVHALERRILVAMFLFIIIAAVVARLLARRIVSPIVRLTDAARKISRGNHSIRADVKGLDEISELAESFNQMTDALADSQRNLEAKVLERTQALSNSQERYMLAERAVNDGIWDWNIVTHEYYLSPRWNTILGYGDGELPNVESIFFELIHPEDKARASQAFKRHLEHNERYAAEIRLRHKDGSYRWVLDRGEALRDESGNPVRMIGSITDITERKAAEAELIEYREHLESLVAMATTEVQAIVQTAVNGVISIDASGAIRVFNPAAERLFGWKAEEVLGKNVSLLMPEPFASEHDNYIQRFLQTNQAKILGMEREVVAQRKDGGVFPANLAVGHGIISEGRHIFVGFIADITQQKQVEQELRQAKEAAEAAAKAKANFLANMSHEIRTPMNTIIGFAEVALQNSALPADAREHVRTILSSARHLLNVINDILDFSKIEAGKVELESVCFNLPFAVQETLQTIGLRASEKGLKIELHITPELPQFFSGDPNRLRQVILNLVGNAVKFTETGTITVSIQRAEGEDMLHFAISDTGIGMTAEQTEKIFDSFSQADTTTSRRFGGTGLGTTISKQIVEMMGGRIWVESKLGVGSTFHFTIRLPETSQQESCLYQEHSQQTLDYFSPRAFKVLLAEDIEANATLARLRLEQQGHQVIWVKNGQEAVDAFEQGDFDLILMDLQMPVLDGINATRRIRQLEQGGRQRIPILALTASVLQHEMAQCTEAGMDAIVGKPIDINQLLEQMEALAPEGVGQTRAEGNVFAKPEVEIDFSPLASVADTAKALKRWRESLAYAHALRSFAQEHRGDAARMAALFAQNPGELAAIERIAHGLKGVAGNLALIEVTDLTLGLDEKLKAGDGENLTADFAALDVALKAAASAIECLQLPEKTARTDNRSVDMNQRVAVLRRLLLALDALNPDRVEPILHELESSLDEGELNTLKHEVDNFDFDAARVLAQKLLERCNADAQAQERNS</sequence>
<dbReference type="PROSITE" id="PS50109">
    <property type="entry name" value="HIS_KIN"/>
    <property type="match status" value="1"/>
</dbReference>
<evidence type="ECO:0000256" key="3">
    <source>
        <dbReference type="ARBA" id="ARBA00012438"/>
    </source>
</evidence>
<dbReference type="InterPro" id="IPR000014">
    <property type="entry name" value="PAS"/>
</dbReference>
<evidence type="ECO:0000259" key="21">
    <source>
        <dbReference type="PROSITE" id="PS50113"/>
    </source>
</evidence>
<dbReference type="Gene3D" id="3.30.565.10">
    <property type="entry name" value="Histidine kinase-like ATPase, C-terminal domain"/>
    <property type="match status" value="1"/>
</dbReference>
<dbReference type="SUPFAM" id="SSF158472">
    <property type="entry name" value="HAMP domain-like"/>
    <property type="match status" value="1"/>
</dbReference>
<dbReference type="SMART" id="SM00304">
    <property type="entry name" value="HAMP"/>
    <property type="match status" value="1"/>
</dbReference>
<dbReference type="PROSITE" id="PS50894">
    <property type="entry name" value="HPT"/>
    <property type="match status" value="1"/>
</dbReference>
<evidence type="ECO:0000256" key="11">
    <source>
        <dbReference type="ARBA" id="ARBA00022989"/>
    </source>
</evidence>
<dbReference type="InterPro" id="IPR004358">
    <property type="entry name" value="Sig_transdc_His_kin-like_C"/>
</dbReference>
<dbReference type="PROSITE" id="PS50110">
    <property type="entry name" value="RESPONSE_REGULATORY"/>
    <property type="match status" value="1"/>
</dbReference>
<keyword evidence="8" id="KW-0547">Nucleotide-binding</keyword>
<dbReference type="SUPFAM" id="SSF55874">
    <property type="entry name" value="ATPase domain of HSP90 chaperone/DNA topoisomerase II/histidine kinase"/>
    <property type="match status" value="1"/>
</dbReference>
<dbReference type="InterPro" id="IPR011006">
    <property type="entry name" value="CheY-like_superfamily"/>
</dbReference>
<dbReference type="NCBIfam" id="TIGR00229">
    <property type="entry name" value="sensory_box"/>
    <property type="match status" value="2"/>
</dbReference>
<dbReference type="Gene3D" id="3.40.50.2300">
    <property type="match status" value="1"/>
</dbReference>
<dbReference type="InterPro" id="IPR001610">
    <property type="entry name" value="PAC"/>
</dbReference>
<dbReference type="Pfam" id="PF00072">
    <property type="entry name" value="Response_reg"/>
    <property type="match status" value="1"/>
</dbReference>
<dbReference type="InterPro" id="IPR036890">
    <property type="entry name" value="HATPase_C_sf"/>
</dbReference>
<dbReference type="InterPro" id="IPR008207">
    <property type="entry name" value="Sig_transdc_His_kin_Hpt_dom"/>
</dbReference>
<gene>
    <name evidence="24" type="ORF">NM686_003270</name>
</gene>
<name>A0ABY7GM23_9GAMM</name>
<feature type="domain" description="PAS" evidence="20">
    <location>
        <begin position="359"/>
        <end position="431"/>
    </location>
</feature>
<dbReference type="InterPro" id="IPR003594">
    <property type="entry name" value="HATPase_dom"/>
</dbReference>
<evidence type="ECO:0000259" key="18">
    <source>
        <dbReference type="PROSITE" id="PS50109"/>
    </source>
</evidence>
<keyword evidence="10" id="KW-0067">ATP-binding</keyword>
<evidence type="ECO:0000256" key="9">
    <source>
        <dbReference type="ARBA" id="ARBA00022777"/>
    </source>
</evidence>
<evidence type="ECO:0000256" key="17">
    <source>
        <dbReference type="SAM" id="Phobius"/>
    </source>
</evidence>
<dbReference type="InterPro" id="IPR013767">
    <property type="entry name" value="PAS_fold"/>
</dbReference>
<keyword evidence="5 15" id="KW-0597">Phosphoprotein</keyword>
<dbReference type="SMART" id="SM00388">
    <property type="entry name" value="HisKA"/>
    <property type="match status" value="1"/>
</dbReference>
<protein>
    <recommendedName>
        <fullName evidence="3">histidine kinase</fullName>
        <ecNumber evidence="3">2.7.13.3</ecNumber>
    </recommendedName>
</protein>
<dbReference type="PROSITE" id="PS50113">
    <property type="entry name" value="PAC"/>
    <property type="match status" value="2"/>
</dbReference>
<dbReference type="InterPro" id="IPR005467">
    <property type="entry name" value="His_kinase_dom"/>
</dbReference>
<dbReference type="Pfam" id="PF08447">
    <property type="entry name" value="PAS_3"/>
    <property type="match status" value="1"/>
</dbReference>
<dbReference type="Pfam" id="PF00989">
    <property type="entry name" value="PAS"/>
    <property type="match status" value="1"/>
</dbReference>
<evidence type="ECO:0000259" key="20">
    <source>
        <dbReference type="PROSITE" id="PS50112"/>
    </source>
</evidence>
<proteinExistence type="predicted"/>
<keyword evidence="13 17" id="KW-0472">Membrane</keyword>
<dbReference type="Gene3D" id="1.20.120.160">
    <property type="entry name" value="HPT domain"/>
    <property type="match status" value="1"/>
</dbReference>
<evidence type="ECO:0000256" key="13">
    <source>
        <dbReference type="ARBA" id="ARBA00023136"/>
    </source>
</evidence>
<dbReference type="Proteomes" id="UP001162780">
    <property type="component" value="Chromosome"/>
</dbReference>
<evidence type="ECO:0000256" key="2">
    <source>
        <dbReference type="ARBA" id="ARBA00004651"/>
    </source>
</evidence>
<dbReference type="EC" id="2.7.13.3" evidence="3"/>
<evidence type="ECO:0000256" key="5">
    <source>
        <dbReference type="ARBA" id="ARBA00022553"/>
    </source>
</evidence>
<feature type="domain" description="PAS" evidence="20">
    <location>
        <begin position="498"/>
        <end position="568"/>
    </location>
</feature>
<dbReference type="CDD" id="cd00082">
    <property type="entry name" value="HisKA"/>
    <property type="match status" value="1"/>
</dbReference>
<evidence type="ECO:0000256" key="10">
    <source>
        <dbReference type="ARBA" id="ARBA00022840"/>
    </source>
</evidence>
<dbReference type="Pfam" id="PF00672">
    <property type="entry name" value="HAMP"/>
    <property type="match status" value="1"/>
</dbReference>
<dbReference type="CDD" id="cd06225">
    <property type="entry name" value="HAMP"/>
    <property type="match status" value="1"/>
</dbReference>